<feature type="domain" description="Zn(2)-C6 fungal-type" evidence="7">
    <location>
        <begin position="153"/>
        <end position="182"/>
    </location>
</feature>
<keyword evidence="4" id="KW-0804">Transcription</keyword>
<feature type="compositionally biased region" description="Basic and acidic residues" evidence="6">
    <location>
        <begin position="84"/>
        <end position="97"/>
    </location>
</feature>
<keyword evidence="3" id="KW-0805">Transcription regulation</keyword>
<dbReference type="PROSITE" id="PS00463">
    <property type="entry name" value="ZN2_CY6_FUNGAL_1"/>
    <property type="match status" value="1"/>
</dbReference>
<feature type="compositionally biased region" description="Low complexity" evidence="6">
    <location>
        <begin position="39"/>
        <end position="54"/>
    </location>
</feature>
<comment type="subcellular location">
    <subcellularLocation>
        <location evidence="1">Nucleus</location>
    </subcellularLocation>
</comment>
<dbReference type="CDD" id="cd00067">
    <property type="entry name" value="GAL4"/>
    <property type="match status" value="1"/>
</dbReference>
<dbReference type="GO" id="GO:0005634">
    <property type="term" value="C:nucleus"/>
    <property type="evidence" value="ECO:0007669"/>
    <property type="project" value="UniProtKB-SubCell"/>
</dbReference>
<dbReference type="Pfam" id="PF00172">
    <property type="entry name" value="Zn_clus"/>
    <property type="match status" value="1"/>
</dbReference>
<dbReference type="SMART" id="SM00066">
    <property type="entry name" value="GAL4"/>
    <property type="match status" value="1"/>
</dbReference>
<dbReference type="InterPro" id="IPR001138">
    <property type="entry name" value="Zn2Cys6_DnaBD"/>
</dbReference>
<feature type="compositionally biased region" description="Basic and acidic residues" evidence="6">
    <location>
        <begin position="842"/>
        <end position="858"/>
    </location>
</feature>
<keyword evidence="9" id="KW-1185">Reference proteome</keyword>
<dbReference type="PROSITE" id="PS50048">
    <property type="entry name" value="ZN2_CY6_FUNGAL_2"/>
    <property type="match status" value="1"/>
</dbReference>
<dbReference type="RefSeq" id="XP_018992303.1">
    <property type="nucleotide sequence ID" value="XM_019139812.1"/>
</dbReference>
<dbReference type="Proteomes" id="UP000094065">
    <property type="component" value="Unassembled WGS sequence"/>
</dbReference>
<feature type="region of interest" description="Disordered" evidence="6">
    <location>
        <begin position="468"/>
        <end position="500"/>
    </location>
</feature>
<dbReference type="PANTHER" id="PTHR47338">
    <property type="entry name" value="ZN(II)2CYS6 TRANSCRIPTION FACTOR (EUROFUNG)-RELATED"/>
    <property type="match status" value="1"/>
</dbReference>
<evidence type="ECO:0000256" key="5">
    <source>
        <dbReference type="ARBA" id="ARBA00023242"/>
    </source>
</evidence>
<organism evidence="8 9">
    <name type="scientific">Cryptococcus amylolentus CBS 6039</name>
    <dbReference type="NCBI Taxonomy" id="1295533"/>
    <lineage>
        <taxon>Eukaryota</taxon>
        <taxon>Fungi</taxon>
        <taxon>Dikarya</taxon>
        <taxon>Basidiomycota</taxon>
        <taxon>Agaricomycotina</taxon>
        <taxon>Tremellomycetes</taxon>
        <taxon>Tremellales</taxon>
        <taxon>Cryptococcaceae</taxon>
        <taxon>Cryptococcus</taxon>
    </lineage>
</organism>
<dbReference type="AlphaFoldDB" id="A0A1E3HKS4"/>
<comment type="caution">
    <text evidence="8">The sequence shown here is derived from an EMBL/GenBank/DDBJ whole genome shotgun (WGS) entry which is preliminary data.</text>
</comment>
<dbReference type="OrthoDB" id="42561at2759"/>
<reference evidence="8 9" key="1">
    <citation type="submission" date="2016-06" db="EMBL/GenBank/DDBJ databases">
        <title>Evolution of pathogenesis and genome organization in the Tremellales.</title>
        <authorList>
            <person name="Cuomo C."/>
            <person name="Litvintseva A."/>
            <person name="Heitman J."/>
            <person name="Chen Y."/>
            <person name="Sun S."/>
            <person name="Springer D."/>
            <person name="Dromer F."/>
            <person name="Young S."/>
            <person name="Zeng Q."/>
            <person name="Chapman S."/>
            <person name="Gujja S."/>
            <person name="Saif S."/>
            <person name="Birren B."/>
        </authorList>
    </citation>
    <scope>NUCLEOTIDE SEQUENCE [LARGE SCALE GENOMIC DNA]</scope>
    <source>
        <strain evidence="8 9">CBS 6039</strain>
    </source>
</reference>
<dbReference type="GO" id="GO:0000981">
    <property type="term" value="F:DNA-binding transcription factor activity, RNA polymerase II-specific"/>
    <property type="evidence" value="ECO:0007669"/>
    <property type="project" value="InterPro"/>
</dbReference>
<dbReference type="GO" id="GO:0008270">
    <property type="term" value="F:zinc ion binding"/>
    <property type="evidence" value="ECO:0007669"/>
    <property type="project" value="InterPro"/>
</dbReference>
<evidence type="ECO:0000256" key="4">
    <source>
        <dbReference type="ARBA" id="ARBA00023163"/>
    </source>
</evidence>
<dbReference type="PANTHER" id="PTHR47338:SF5">
    <property type="entry name" value="ZN(II)2CYS6 TRANSCRIPTION FACTOR (EUROFUNG)"/>
    <property type="match status" value="1"/>
</dbReference>
<sequence>MTLSFPVPPSDAQSVPSSPPTKRAKLQNYPTQPRASELSPVSPTTVPSYPSPASMDNLSVPQSESSPPQHQETSGRQFAVPAVHRRESFHFSGERPHPPAARANHSLSGPMPTARLLGTPSDKGSPAPSNRLPNVDKEELTTKGRKRKRLAKACSACHKNKRRCDGFAPCSNCEFSNRPCQYVNAQGEPIPPPRTRDSSASVPLKKDGSKSGSNETSSISPGHERKASGDSSHSQQGMGDAEHEMREKPSVGLLQIVEMDASLSAELVDIFFKRCLPLPIILHLPTFNYRLYLNQVSPVLLDVIYAFAARLCENPIFLQTLSPNHLPHHRGELFALRAHRNAESLIHQRKKFSEEARRTDRGSWQETELAQTAYLLSVYFTCTRQAKLGLFYLEAGIDILRPSPVPYIQPPVAHPGSNPIEFTTHMETRNRTFWALVLHDLCASTNGRPRKLTEADLGTIPLPGSETQWARWGGSGPSGREPGRRDGLVPGTGSWSDEEGSVGEVGHVIRILSILADIMALATDSSSGDSKQVFALRLEGALKNWAMSLPRHMHFNEPNLTHAVGKLASQAPEAKTSGWMYAYMHAAAECGMFYLQAAVAPVSDGVVTARRQSQAIENLIVIMDTIGLAGREGSCFVFPLFVISNWQDHLEKSELLIRDVKHHLTEERLNLWWAEKIREWGIDQHEVLQRGFYALPFPSTASSPSFHQSRMPSVETPSSLGLYQTSPRGRASIDSVTAISPSSSAAISTPHFSGNPRLSLPSLPPFRPRATSGASAMSYYGGRSPSPPHHLPYVNTSSDRERDSVTLPPLSVELSRFREPPSPRHPLSQSISSRYLPKSHPYVRERPRSPRETGRHGEGMSGIAALVSVAEREREKDIAKEGKS</sequence>
<gene>
    <name evidence="8" type="ORF">L202_05502</name>
</gene>
<dbReference type="InterPro" id="IPR036864">
    <property type="entry name" value="Zn2-C6_fun-type_DNA-bd_sf"/>
</dbReference>
<evidence type="ECO:0000259" key="7">
    <source>
        <dbReference type="PROSITE" id="PS50048"/>
    </source>
</evidence>
<evidence type="ECO:0000313" key="8">
    <source>
        <dbReference type="EMBL" id="ODN76929.1"/>
    </source>
</evidence>
<evidence type="ECO:0000256" key="3">
    <source>
        <dbReference type="ARBA" id="ARBA00023015"/>
    </source>
</evidence>
<keyword evidence="5" id="KW-0539">Nucleus</keyword>
<dbReference type="Pfam" id="PF04082">
    <property type="entry name" value="Fungal_trans"/>
    <property type="match status" value="1"/>
</dbReference>
<accession>A0A1E3HKS4</accession>
<keyword evidence="2" id="KW-0479">Metal-binding</keyword>
<feature type="compositionally biased region" description="Polar residues" evidence="6">
    <location>
        <begin position="56"/>
        <end position="76"/>
    </location>
</feature>
<dbReference type="Gene3D" id="4.10.240.10">
    <property type="entry name" value="Zn(2)-C6 fungal-type DNA-binding domain"/>
    <property type="match status" value="1"/>
</dbReference>
<evidence type="ECO:0000256" key="2">
    <source>
        <dbReference type="ARBA" id="ARBA00022723"/>
    </source>
</evidence>
<feature type="region of interest" description="Disordered" evidence="6">
    <location>
        <begin position="744"/>
        <end position="884"/>
    </location>
</feature>
<dbReference type="InterPro" id="IPR007219">
    <property type="entry name" value="XnlR_reg_dom"/>
</dbReference>
<dbReference type="CDD" id="cd12148">
    <property type="entry name" value="fungal_TF_MHR"/>
    <property type="match status" value="1"/>
</dbReference>
<protein>
    <recommendedName>
        <fullName evidence="7">Zn(2)-C6 fungal-type domain-containing protein</fullName>
    </recommendedName>
</protein>
<feature type="compositionally biased region" description="Polar residues" evidence="6">
    <location>
        <begin position="210"/>
        <end position="220"/>
    </location>
</feature>
<dbReference type="SUPFAM" id="SSF57701">
    <property type="entry name" value="Zn2/Cys6 DNA-binding domain"/>
    <property type="match status" value="1"/>
</dbReference>
<dbReference type="EMBL" id="AWGJ01000008">
    <property type="protein sequence ID" value="ODN76928.1"/>
    <property type="molecule type" value="Genomic_DNA"/>
</dbReference>
<dbReference type="GeneID" id="30156811"/>
<dbReference type="RefSeq" id="XP_018992302.1">
    <property type="nucleotide sequence ID" value="XM_019139811.1"/>
</dbReference>
<feature type="compositionally biased region" description="Basic and acidic residues" evidence="6">
    <location>
        <begin position="870"/>
        <end position="884"/>
    </location>
</feature>
<name>A0A1E3HKS4_9TREE</name>
<proteinExistence type="predicted"/>
<evidence type="ECO:0000256" key="1">
    <source>
        <dbReference type="ARBA" id="ARBA00004123"/>
    </source>
</evidence>
<dbReference type="STRING" id="1295533.A0A1E3HKS4"/>
<dbReference type="GO" id="GO:0006351">
    <property type="term" value="P:DNA-templated transcription"/>
    <property type="evidence" value="ECO:0007669"/>
    <property type="project" value="InterPro"/>
</dbReference>
<dbReference type="GO" id="GO:0003677">
    <property type="term" value="F:DNA binding"/>
    <property type="evidence" value="ECO:0007669"/>
    <property type="project" value="InterPro"/>
</dbReference>
<feature type="region of interest" description="Disordered" evidence="6">
    <location>
        <begin position="704"/>
        <end position="726"/>
    </location>
</feature>
<feature type="region of interest" description="Disordered" evidence="6">
    <location>
        <begin position="186"/>
        <end position="246"/>
    </location>
</feature>
<feature type="region of interest" description="Disordered" evidence="6">
    <location>
        <begin position="1"/>
        <end position="155"/>
    </location>
</feature>
<evidence type="ECO:0000256" key="6">
    <source>
        <dbReference type="SAM" id="MobiDB-lite"/>
    </source>
</evidence>
<dbReference type="EMBL" id="AWGJ01000008">
    <property type="protein sequence ID" value="ODN76929.1"/>
    <property type="molecule type" value="Genomic_DNA"/>
</dbReference>
<dbReference type="InterPro" id="IPR050815">
    <property type="entry name" value="TF_fung"/>
</dbReference>
<evidence type="ECO:0000313" key="9">
    <source>
        <dbReference type="Proteomes" id="UP000094065"/>
    </source>
</evidence>